<dbReference type="EMBL" id="AOIJ01000086">
    <property type="protein sequence ID" value="ELY75482.1"/>
    <property type="molecule type" value="Genomic_DNA"/>
</dbReference>
<protein>
    <submittedName>
        <fullName evidence="2">Sodium/hydrogen exchanger</fullName>
    </submittedName>
</protein>
<keyword evidence="3" id="KW-1185">Reference proteome</keyword>
<evidence type="ECO:0000256" key="1">
    <source>
        <dbReference type="SAM" id="Phobius"/>
    </source>
</evidence>
<name>L9YPV9_9EURY</name>
<gene>
    <name evidence="2" type="ORF">C486_19818</name>
</gene>
<evidence type="ECO:0000313" key="2">
    <source>
        <dbReference type="EMBL" id="ELY75482.1"/>
    </source>
</evidence>
<reference evidence="2 3" key="1">
    <citation type="journal article" date="2014" name="PLoS Genet.">
        <title>Phylogenetically driven sequencing of extremely halophilic archaea reveals strategies for static and dynamic osmo-response.</title>
        <authorList>
            <person name="Becker E.A."/>
            <person name="Seitzer P.M."/>
            <person name="Tritt A."/>
            <person name="Larsen D."/>
            <person name="Krusor M."/>
            <person name="Yao A.I."/>
            <person name="Wu D."/>
            <person name="Madern D."/>
            <person name="Eisen J.A."/>
            <person name="Darling A.E."/>
            <person name="Facciotti M.T."/>
        </authorList>
    </citation>
    <scope>NUCLEOTIDE SEQUENCE [LARGE SCALE GENOMIC DNA]</scope>
    <source>
        <strain evidence="2 3">JCM 14663</strain>
    </source>
</reference>
<comment type="caution">
    <text evidence="2">The sequence shown here is derived from an EMBL/GenBank/DDBJ whole genome shotgun (WGS) entry which is preliminary data.</text>
</comment>
<feature type="transmembrane region" description="Helical" evidence="1">
    <location>
        <begin position="32"/>
        <end position="56"/>
    </location>
</feature>
<keyword evidence="1" id="KW-1133">Transmembrane helix</keyword>
<evidence type="ECO:0000313" key="3">
    <source>
        <dbReference type="Proteomes" id="UP000011592"/>
    </source>
</evidence>
<organism evidence="2 3">
    <name type="scientific">Natrinema gari JCM 14663</name>
    <dbReference type="NCBI Taxonomy" id="1230459"/>
    <lineage>
        <taxon>Archaea</taxon>
        <taxon>Methanobacteriati</taxon>
        <taxon>Methanobacteriota</taxon>
        <taxon>Stenosarchaea group</taxon>
        <taxon>Halobacteria</taxon>
        <taxon>Halobacteriales</taxon>
        <taxon>Natrialbaceae</taxon>
        <taxon>Natrinema</taxon>
    </lineage>
</organism>
<dbReference type="PATRIC" id="fig|1230459.4.peg.3927"/>
<keyword evidence="1" id="KW-0812">Transmembrane</keyword>
<dbReference type="AlphaFoldDB" id="L9YPV9"/>
<proteinExistence type="predicted"/>
<keyword evidence="1" id="KW-0472">Membrane</keyword>
<accession>L9YPV9</accession>
<sequence>MWTRRPIGDRGIGSFYYLAHGRNEAAFPDADVLWAVVGAVVLISIVVHGITATPAVRWLEARAG</sequence>
<dbReference type="Proteomes" id="UP000011592">
    <property type="component" value="Unassembled WGS sequence"/>
</dbReference>